<gene>
    <name evidence="1" type="ORF">L9F63_002497</name>
</gene>
<sequence>KFCFIREFLRRYALSERSIHNLMLNHFTATSSRPGRDQSTFIVDRSKERECKEYIKQSGRMFRRIRHYLRRCRTLKTSIMFSTKITEVVLSLRILAIAHDGNRRSTIYPCISISLPV</sequence>
<proteinExistence type="predicted"/>
<evidence type="ECO:0000313" key="1">
    <source>
        <dbReference type="EMBL" id="KAJ9585707.1"/>
    </source>
</evidence>
<accession>A0AAD7ZTB0</accession>
<dbReference type="Proteomes" id="UP001233999">
    <property type="component" value="Unassembled WGS sequence"/>
</dbReference>
<feature type="non-terminal residue" evidence="1">
    <location>
        <position position="117"/>
    </location>
</feature>
<reference evidence="1" key="1">
    <citation type="journal article" date="2023" name="IScience">
        <title>Live-bearing cockroach genome reveals convergent evolutionary mechanisms linked to viviparity in insects and beyond.</title>
        <authorList>
            <person name="Fouks B."/>
            <person name="Harrison M.C."/>
            <person name="Mikhailova A.A."/>
            <person name="Marchal E."/>
            <person name="English S."/>
            <person name="Carruthers M."/>
            <person name="Jennings E.C."/>
            <person name="Chiamaka E.L."/>
            <person name="Frigard R.A."/>
            <person name="Pippel M."/>
            <person name="Attardo G.M."/>
            <person name="Benoit J.B."/>
            <person name="Bornberg-Bauer E."/>
            <person name="Tobe S.S."/>
        </authorList>
    </citation>
    <scope>NUCLEOTIDE SEQUENCE</scope>
    <source>
        <strain evidence="1">Stay&amp;Tobe</strain>
    </source>
</reference>
<dbReference type="AlphaFoldDB" id="A0AAD7ZTB0"/>
<keyword evidence="2" id="KW-1185">Reference proteome</keyword>
<organism evidence="1 2">
    <name type="scientific">Diploptera punctata</name>
    <name type="common">Pacific beetle cockroach</name>
    <dbReference type="NCBI Taxonomy" id="6984"/>
    <lineage>
        <taxon>Eukaryota</taxon>
        <taxon>Metazoa</taxon>
        <taxon>Ecdysozoa</taxon>
        <taxon>Arthropoda</taxon>
        <taxon>Hexapoda</taxon>
        <taxon>Insecta</taxon>
        <taxon>Pterygota</taxon>
        <taxon>Neoptera</taxon>
        <taxon>Polyneoptera</taxon>
        <taxon>Dictyoptera</taxon>
        <taxon>Blattodea</taxon>
        <taxon>Blaberoidea</taxon>
        <taxon>Blaberidae</taxon>
        <taxon>Diplopterinae</taxon>
        <taxon>Diploptera</taxon>
    </lineage>
</organism>
<comment type="caution">
    <text evidence="1">The sequence shown here is derived from an EMBL/GenBank/DDBJ whole genome shotgun (WGS) entry which is preliminary data.</text>
</comment>
<dbReference type="EMBL" id="JASPKZ010007251">
    <property type="protein sequence ID" value="KAJ9585707.1"/>
    <property type="molecule type" value="Genomic_DNA"/>
</dbReference>
<feature type="non-terminal residue" evidence="1">
    <location>
        <position position="1"/>
    </location>
</feature>
<protein>
    <submittedName>
        <fullName evidence="1">Uncharacterized protein</fullName>
    </submittedName>
</protein>
<reference evidence="1" key="2">
    <citation type="submission" date="2023-05" db="EMBL/GenBank/DDBJ databases">
        <authorList>
            <person name="Fouks B."/>
        </authorList>
    </citation>
    <scope>NUCLEOTIDE SEQUENCE</scope>
    <source>
        <strain evidence="1">Stay&amp;Tobe</strain>
        <tissue evidence="1">Testes</tissue>
    </source>
</reference>
<evidence type="ECO:0000313" key="2">
    <source>
        <dbReference type="Proteomes" id="UP001233999"/>
    </source>
</evidence>
<name>A0AAD7ZTB0_DIPPU</name>